<dbReference type="EMBL" id="KB456260">
    <property type="protein sequence ID" value="EMF17494.1"/>
    <property type="molecule type" value="Genomic_DNA"/>
</dbReference>
<accession>N1QNR0</accession>
<feature type="domain" description="BRCT" evidence="2">
    <location>
        <begin position="33"/>
        <end position="106"/>
    </location>
</feature>
<dbReference type="OrthoDB" id="2384350at2759"/>
<dbReference type="InterPro" id="IPR036420">
    <property type="entry name" value="BRCT_dom_sf"/>
</dbReference>
<dbReference type="PROSITE" id="PS50172">
    <property type="entry name" value="BRCT"/>
    <property type="match status" value="1"/>
</dbReference>
<dbReference type="CDD" id="cd17716">
    <property type="entry name" value="BRCT_microcephalin_rpt1"/>
    <property type="match status" value="1"/>
</dbReference>
<name>N1QNR0_SPHMS</name>
<dbReference type="OMA" id="THDGICA"/>
<evidence type="ECO:0000259" key="2">
    <source>
        <dbReference type="PROSITE" id="PS50172"/>
    </source>
</evidence>
<dbReference type="Gene3D" id="3.40.50.10190">
    <property type="entry name" value="BRCT domain"/>
    <property type="match status" value="1"/>
</dbReference>
<protein>
    <recommendedName>
        <fullName evidence="2">BRCT domain-containing protein</fullName>
    </recommendedName>
</protein>
<reference evidence="3 4" key="1">
    <citation type="journal article" date="2012" name="PLoS Pathog.">
        <title>Diverse lifestyles and strategies of plant pathogenesis encoded in the genomes of eighteen Dothideomycetes fungi.</title>
        <authorList>
            <person name="Ohm R.A."/>
            <person name="Feau N."/>
            <person name="Henrissat B."/>
            <person name="Schoch C.L."/>
            <person name="Horwitz B.A."/>
            <person name="Barry K.W."/>
            <person name="Condon B.J."/>
            <person name="Copeland A.C."/>
            <person name="Dhillon B."/>
            <person name="Glaser F."/>
            <person name="Hesse C.N."/>
            <person name="Kosti I."/>
            <person name="LaButti K."/>
            <person name="Lindquist E.A."/>
            <person name="Lucas S."/>
            <person name="Salamov A.A."/>
            <person name="Bradshaw R.E."/>
            <person name="Ciuffetti L."/>
            <person name="Hamelin R.C."/>
            <person name="Kema G.H.J."/>
            <person name="Lawrence C."/>
            <person name="Scott J.A."/>
            <person name="Spatafora J.W."/>
            <person name="Turgeon B.G."/>
            <person name="de Wit P.J.G.M."/>
            <person name="Zhong S."/>
            <person name="Goodwin S.B."/>
            <person name="Grigoriev I.V."/>
        </authorList>
    </citation>
    <scope>NUCLEOTIDE SEQUENCE [LARGE SCALE GENOMIC DNA]</scope>
    <source>
        <strain evidence="3 4">SO2202</strain>
    </source>
</reference>
<dbReference type="eggNOG" id="ENOG502S1CP">
    <property type="taxonomic scope" value="Eukaryota"/>
</dbReference>
<evidence type="ECO:0000313" key="3">
    <source>
        <dbReference type="EMBL" id="EMF17494.1"/>
    </source>
</evidence>
<evidence type="ECO:0000256" key="1">
    <source>
        <dbReference type="SAM" id="MobiDB-lite"/>
    </source>
</evidence>
<dbReference type="GeneID" id="27905701"/>
<feature type="region of interest" description="Disordered" evidence="1">
    <location>
        <begin position="159"/>
        <end position="191"/>
    </location>
</feature>
<dbReference type="RefSeq" id="XP_016765615.1">
    <property type="nucleotide sequence ID" value="XM_016908564.1"/>
</dbReference>
<sequence length="225" mass="25143">MTPHPAAPLRNVVALVDVYTHDGICASQSFAVLLKRLGAKTTKTFNENVTHVVYKEGGPKVLQALKIHNKQIAESGKGQEIFCVNSRWVNDCDAQGRRMPEFDEEYAVELDDYQRTAKRRRKSMEPMGLLKTNGGNIIRDRKSGAGRVSIGRASMKGVFDSPEESSMMFDSADKENTEDEPATPDYLKDPSALLQQTVPANKVRKLDLGHDSKRRRLTYADGLEF</sequence>
<dbReference type="AlphaFoldDB" id="N1QNR0"/>
<dbReference type="Proteomes" id="UP000016931">
    <property type="component" value="Unassembled WGS sequence"/>
</dbReference>
<evidence type="ECO:0000313" key="4">
    <source>
        <dbReference type="Proteomes" id="UP000016931"/>
    </source>
</evidence>
<dbReference type="InterPro" id="IPR001357">
    <property type="entry name" value="BRCT_dom"/>
</dbReference>
<proteinExistence type="predicted"/>
<dbReference type="STRING" id="692275.N1QNR0"/>
<gene>
    <name evidence="3" type="ORF">SEPMUDRAFT_34208</name>
</gene>
<dbReference type="HOGENOM" id="CLU_1180037_0_0_1"/>
<organism evidence="3 4">
    <name type="scientific">Sphaerulina musiva (strain SO2202)</name>
    <name type="common">Poplar stem canker fungus</name>
    <name type="synonym">Septoria musiva</name>
    <dbReference type="NCBI Taxonomy" id="692275"/>
    <lineage>
        <taxon>Eukaryota</taxon>
        <taxon>Fungi</taxon>
        <taxon>Dikarya</taxon>
        <taxon>Ascomycota</taxon>
        <taxon>Pezizomycotina</taxon>
        <taxon>Dothideomycetes</taxon>
        <taxon>Dothideomycetidae</taxon>
        <taxon>Mycosphaerellales</taxon>
        <taxon>Mycosphaerellaceae</taxon>
        <taxon>Sphaerulina</taxon>
    </lineage>
</organism>
<keyword evidence="4" id="KW-1185">Reference proteome</keyword>
<dbReference type="SUPFAM" id="SSF52113">
    <property type="entry name" value="BRCT domain"/>
    <property type="match status" value="1"/>
</dbReference>